<dbReference type="GO" id="GO:0006310">
    <property type="term" value="P:DNA recombination"/>
    <property type="evidence" value="ECO:0007669"/>
    <property type="project" value="UniProtKB-KW"/>
</dbReference>
<sequence length="239" mass="26757">MNEKTEGIVICATEYKDNRHIVRILTGTHGLLDFSVRTGRHTIVRTGHIQPLTRVLISADIRPSRSVHTLRECTPLDSSASIAAHPVKAPVAMLLSEILRNVLHAAEADSGTYGYISASLATYAALTRGIANFHLIFLIGLTRCLGFFPNLSGFHDGVFFDLRESAFTSSQPLHTDYLSQDESIIFANLLRADYSTMHLFSLSRIQRNTILDRIMRYYSLHLPGFTEPKSLAILRTLWD</sequence>
<evidence type="ECO:0000259" key="4">
    <source>
        <dbReference type="Pfam" id="PF11967"/>
    </source>
</evidence>
<dbReference type="AlphaFoldDB" id="A0A940DLB1"/>
<dbReference type="Proteomes" id="UP000712007">
    <property type="component" value="Unassembled WGS sequence"/>
</dbReference>
<evidence type="ECO:0000313" key="6">
    <source>
        <dbReference type="Proteomes" id="UP000712007"/>
    </source>
</evidence>
<reference evidence="5" key="2">
    <citation type="journal article" date="2021" name="PeerJ">
        <title>Extensive microbial diversity within the chicken gut microbiome revealed by metagenomics and culture.</title>
        <authorList>
            <person name="Gilroy R."/>
            <person name="Ravi A."/>
            <person name="Getino M."/>
            <person name="Pursley I."/>
            <person name="Horton D.L."/>
            <person name="Alikhan N.F."/>
            <person name="Baker D."/>
            <person name="Gharbi K."/>
            <person name="Hall N."/>
            <person name="Watson M."/>
            <person name="Adriaenssens E.M."/>
            <person name="Foster-Nyarko E."/>
            <person name="Jarju S."/>
            <person name="Secka A."/>
            <person name="Antonio M."/>
            <person name="Oren A."/>
            <person name="Chaudhuri R.R."/>
            <person name="La Ragione R."/>
            <person name="Hildebrand F."/>
            <person name="Pallen M.J."/>
        </authorList>
    </citation>
    <scope>NUCLEOTIDE SEQUENCE</scope>
    <source>
        <strain evidence="5">3924</strain>
    </source>
</reference>
<dbReference type="PANTHER" id="PTHR33991">
    <property type="entry name" value="DNA REPAIR PROTEIN RECO"/>
    <property type="match status" value="1"/>
</dbReference>
<gene>
    <name evidence="5" type="ORF">IAC51_08155</name>
</gene>
<dbReference type="Gene3D" id="2.40.50.140">
    <property type="entry name" value="Nucleic acid-binding proteins"/>
    <property type="match status" value="1"/>
</dbReference>
<evidence type="ECO:0000256" key="3">
    <source>
        <dbReference type="ARBA" id="ARBA00023204"/>
    </source>
</evidence>
<proteinExistence type="predicted"/>
<dbReference type="InterPro" id="IPR022572">
    <property type="entry name" value="DNA_rep/recomb_RecO_N"/>
</dbReference>
<keyword evidence="3" id="KW-0234">DNA repair</keyword>
<name>A0A940DLB1_9BACT</name>
<evidence type="ECO:0000313" key="5">
    <source>
        <dbReference type="EMBL" id="MBO8440605.1"/>
    </source>
</evidence>
<dbReference type="InterPro" id="IPR003717">
    <property type="entry name" value="RecO"/>
</dbReference>
<reference evidence="5" key="1">
    <citation type="submission" date="2020-10" db="EMBL/GenBank/DDBJ databases">
        <authorList>
            <person name="Gilroy R."/>
        </authorList>
    </citation>
    <scope>NUCLEOTIDE SEQUENCE</scope>
    <source>
        <strain evidence="5">3924</strain>
    </source>
</reference>
<dbReference type="InterPro" id="IPR012340">
    <property type="entry name" value="NA-bd_OB-fold"/>
</dbReference>
<comment type="caution">
    <text evidence="5">The sequence shown here is derived from an EMBL/GenBank/DDBJ whole genome shotgun (WGS) entry which is preliminary data.</text>
</comment>
<feature type="domain" description="DNA replication/recombination mediator RecO N-terminal" evidence="4">
    <location>
        <begin position="1"/>
        <end position="78"/>
    </location>
</feature>
<dbReference type="GO" id="GO:0043590">
    <property type="term" value="C:bacterial nucleoid"/>
    <property type="evidence" value="ECO:0007669"/>
    <property type="project" value="TreeGrafter"/>
</dbReference>
<dbReference type="EMBL" id="JADIMV010000138">
    <property type="protein sequence ID" value="MBO8440605.1"/>
    <property type="molecule type" value="Genomic_DNA"/>
</dbReference>
<dbReference type="Pfam" id="PF11967">
    <property type="entry name" value="RecO_N"/>
    <property type="match status" value="1"/>
</dbReference>
<accession>A0A940DLB1</accession>
<dbReference type="GO" id="GO:0006302">
    <property type="term" value="P:double-strand break repair"/>
    <property type="evidence" value="ECO:0007669"/>
    <property type="project" value="TreeGrafter"/>
</dbReference>
<protein>
    <submittedName>
        <fullName evidence="5">Recombination protein O N-terminal domain-containing protein</fullName>
    </submittedName>
</protein>
<dbReference type="Pfam" id="PF02565">
    <property type="entry name" value="RecO_C"/>
    <property type="match status" value="1"/>
</dbReference>
<evidence type="ECO:0000256" key="2">
    <source>
        <dbReference type="ARBA" id="ARBA00023172"/>
    </source>
</evidence>
<keyword evidence="1" id="KW-0227">DNA damage</keyword>
<organism evidence="5 6">
    <name type="scientific">Candidatus Aphodosoma intestinipullorum</name>
    <dbReference type="NCBI Taxonomy" id="2840674"/>
    <lineage>
        <taxon>Bacteria</taxon>
        <taxon>Pseudomonadati</taxon>
        <taxon>Bacteroidota</taxon>
        <taxon>Bacteroidia</taxon>
        <taxon>Bacteroidales</taxon>
        <taxon>Candidatus Aphodosoma</taxon>
    </lineage>
</organism>
<dbReference type="PANTHER" id="PTHR33991:SF1">
    <property type="entry name" value="DNA REPAIR PROTEIN RECO"/>
    <property type="match status" value="1"/>
</dbReference>
<keyword evidence="2" id="KW-0233">DNA recombination</keyword>
<dbReference type="SUPFAM" id="SSF50249">
    <property type="entry name" value="Nucleic acid-binding proteins"/>
    <property type="match status" value="1"/>
</dbReference>
<evidence type="ECO:0000256" key="1">
    <source>
        <dbReference type="ARBA" id="ARBA00022763"/>
    </source>
</evidence>